<dbReference type="Pfam" id="PF02518">
    <property type="entry name" value="HATPase_c"/>
    <property type="match status" value="1"/>
</dbReference>
<dbReference type="InterPro" id="IPR036890">
    <property type="entry name" value="HATPase_C_sf"/>
</dbReference>
<evidence type="ECO:0000256" key="4">
    <source>
        <dbReference type="ARBA" id="ARBA00022475"/>
    </source>
</evidence>
<keyword evidence="9" id="KW-0902">Two-component regulatory system</keyword>
<dbReference type="PANTHER" id="PTHR45453:SF2">
    <property type="entry name" value="HISTIDINE KINASE"/>
    <property type="match status" value="1"/>
</dbReference>
<dbReference type="GO" id="GO:0016036">
    <property type="term" value="P:cellular response to phosphate starvation"/>
    <property type="evidence" value="ECO:0007669"/>
    <property type="project" value="TreeGrafter"/>
</dbReference>
<keyword evidence="4" id="KW-1003">Cell membrane</keyword>
<feature type="domain" description="Histidine kinase" evidence="12">
    <location>
        <begin position="117"/>
        <end position="314"/>
    </location>
</feature>
<dbReference type="AlphaFoldDB" id="A0A1L8MP02"/>
<feature type="transmembrane region" description="Helical" evidence="11">
    <location>
        <begin position="37"/>
        <end position="57"/>
    </location>
</feature>
<evidence type="ECO:0000313" key="14">
    <source>
        <dbReference type="Proteomes" id="UP000182015"/>
    </source>
</evidence>
<keyword evidence="10 11" id="KW-0472">Membrane</keyword>
<evidence type="ECO:0000256" key="8">
    <source>
        <dbReference type="ARBA" id="ARBA00022989"/>
    </source>
</evidence>
<comment type="catalytic activity">
    <reaction evidence="1">
        <text>ATP + protein L-histidine = ADP + protein N-phospho-L-histidine.</text>
        <dbReference type="EC" id="2.7.13.3"/>
    </reaction>
</comment>
<evidence type="ECO:0000256" key="2">
    <source>
        <dbReference type="ARBA" id="ARBA00004651"/>
    </source>
</evidence>
<evidence type="ECO:0000256" key="6">
    <source>
        <dbReference type="ARBA" id="ARBA00022692"/>
    </source>
</evidence>
<proteinExistence type="predicted"/>
<protein>
    <recommendedName>
        <fullName evidence="3">histidine kinase</fullName>
        <ecNumber evidence="3">2.7.13.3</ecNumber>
    </recommendedName>
</protein>
<comment type="subcellular location">
    <subcellularLocation>
        <location evidence="2">Cell membrane</location>
        <topology evidence="2">Multi-pass membrane protein</topology>
    </subcellularLocation>
</comment>
<evidence type="ECO:0000256" key="3">
    <source>
        <dbReference type="ARBA" id="ARBA00012438"/>
    </source>
</evidence>
<dbReference type="GO" id="GO:0004721">
    <property type="term" value="F:phosphoprotein phosphatase activity"/>
    <property type="evidence" value="ECO:0007669"/>
    <property type="project" value="TreeGrafter"/>
</dbReference>
<organism evidence="13 14">
    <name type="scientific">Streptococcus bovimastitidis</name>
    <dbReference type="NCBI Taxonomy" id="1856638"/>
    <lineage>
        <taxon>Bacteria</taxon>
        <taxon>Bacillati</taxon>
        <taxon>Bacillota</taxon>
        <taxon>Bacilli</taxon>
        <taxon>Lactobacillales</taxon>
        <taxon>Streptococcaceae</taxon>
        <taxon>Streptococcus</taxon>
    </lineage>
</organism>
<dbReference type="PANTHER" id="PTHR45453">
    <property type="entry name" value="PHOSPHATE REGULON SENSOR PROTEIN PHOR"/>
    <property type="match status" value="1"/>
</dbReference>
<keyword evidence="7 13" id="KW-0418">Kinase</keyword>
<accession>A0A1L8MP02</accession>
<dbReference type="Proteomes" id="UP000182015">
    <property type="component" value="Unassembled WGS sequence"/>
</dbReference>
<keyword evidence="8 11" id="KW-1133">Transmembrane helix</keyword>
<dbReference type="EMBL" id="LZDD01000001">
    <property type="protein sequence ID" value="OJF72456.1"/>
    <property type="molecule type" value="Genomic_DNA"/>
</dbReference>
<dbReference type="RefSeq" id="WP_071793112.1">
    <property type="nucleotide sequence ID" value="NZ_LZDD01000001.1"/>
</dbReference>
<dbReference type="InterPro" id="IPR003594">
    <property type="entry name" value="HATPase_dom"/>
</dbReference>
<dbReference type="InterPro" id="IPR005467">
    <property type="entry name" value="His_kinase_dom"/>
</dbReference>
<evidence type="ECO:0000256" key="1">
    <source>
        <dbReference type="ARBA" id="ARBA00000085"/>
    </source>
</evidence>
<dbReference type="EC" id="2.7.13.3" evidence="3"/>
<dbReference type="InterPro" id="IPR050351">
    <property type="entry name" value="BphY/WalK/GraS-like"/>
</dbReference>
<feature type="transmembrane region" description="Helical" evidence="11">
    <location>
        <begin position="12"/>
        <end position="31"/>
    </location>
</feature>
<dbReference type="OrthoDB" id="9780487at2"/>
<keyword evidence="6 11" id="KW-0812">Transmembrane</keyword>
<name>A0A1L8MP02_9STRE</name>
<reference evidence="14" key="1">
    <citation type="submission" date="2016-06" db="EMBL/GenBank/DDBJ databases">
        <authorList>
            <person name="de Vries S.P.W."/>
            <person name="Hadjirin N.F."/>
            <person name="Lay E.M."/>
            <person name="Zadoks R.N."/>
            <person name="Peacock S.J."/>
            <person name="Parkhill J."/>
            <person name="Grant A.J."/>
            <person name="Mcdougall S."/>
            <person name="Holmes M.A."/>
        </authorList>
    </citation>
    <scope>NUCLEOTIDE SEQUENCE [LARGE SCALE GENOMIC DNA]</scope>
    <source>
        <strain evidence="14">NZ1587</strain>
    </source>
</reference>
<dbReference type="PROSITE" id="PS50109">
    <property type="entry name" value="HIS_KIN"/>
    <property type="match status" value="1"/>
</dbReference>
<dbReference type="GO" id="GO:0000155">
    <property type="term" value="F:phosphorelay sensor kinase activity"/>
    <property type="evidence" value="ECO:0007669"/>
    <property type="project" value="TreeGrafter"/>
</dbReference>
<keyword evidence="5" id="KW-0808">Transferase</keyword>
<evidence type="ECO:0000256" key="11">
    <source>
        <dbReference type="SAM" id="Phobius"/>
    </source>
</evidence>
<comment type="caution">
    <text evidence="13">The sequence shown here is derived from an EMBL/GenBank/DDBJ whole genome shotgun (WGS) entry which is preliminary data.</text>
</comment>
<evidence type="ECO:0000313" key="13">
    <source>
        <dbReference type="EMBL" id="OJF72456.1"/>
    </source>
</evidence>
<evidence type="ECO:0000259" key="12">
    <source>
        <dbReference type="PROSITE" id="PS50109"/>
    </source>
</evidence>
<evidence type="ECO:0000256" key="5">
    <source>
        <dbReference type="ARBA" id="ARBA00022679"/>
    </source>
</evidence>
<sequence length="314" mass="36833">MIRLFFKEYRIWYLQFCLLILMYLLVFSLYHLPLANFLTASLISVTLIIPVSIYHYLRFRRKLKILQEFSYVKELEPLDDPSDLEYKRLIFRVIAEQNDQLDTERSRQKDLDAIIKIWSHQMKIPLSAISLMVQTDHLSKNDLQKQLLYLENHLNQLLSYLKFSQNKDDYRFEKLDISGIVKDILKEMAPICFSKDISFSIDGNWTVTSDKKWLRFALMQIIDNAIKYSHQGGHIFIKLGDGIEISDNGIGILSEDIPRLFEEGYTGFNGHEHQKASGLGLFMTKTILHQLQLDIKIESQVDQGTMVSIFKKER</sequence>
<dbReference type="STRING" id="1856638.A9Q68_02625"/>
<evidence type="ECO:0000256" key="9">
    <source>
        <dbReference type="ARBA" id="ARBA00023012"/>
    </source>
</evidence>
<dbReference type="SMART" id="SM00387">
    <property type="entry name" value="HATPase_c"/>
    <property type="match status" value="1"/>
</dbReference>
<evidence type="ECO:0000256" key="7">
    <source>
        <dbReference type="ARBA" id="ARBA00022777"/>
    </source>
</evidence>
<keyword evidence="14" id="KW-1185">Reference proteome</keyword>
<dbReference type="Gene3D" id="3.30.565.10">
    <property type="entry name" value="Histidine kinase-like ATPase, C-terminal domain"/>
    <property type="match status" value="1"/>
</dbReference>
<dbReference type="GO" id="GO:0005886">
    <property type="term" value="C:plasma membrane"/>
    <property type="evidence" value="ECO:0007669"/>
    <property type="project" value="UniProtKB-SubCell"/>
</dbReference>
<evidence type="ECO:0000256" key="10">
    <source>
        <dbReference type="ARBA" id="ARBA00023136"/>
    </source>
</evidence>
<dbReference type="SUPFAM" id="SSF55874">
    <property type="entry name" value="ATPase domain of HSP90 chaperone/DNA topoisomerase II/histidine kinase"/>
    <property type="match status" value="1"/>
</dbReference>
<gene>
    <name evidence="13" type="ORF">A9Q68_02625</name>
</gene>